<organism evidence="1 2">
    <name type="scientific">Hypoxylon rubiginosum</name>
    <dbReference type="NCBI Taxonomy" id="110542"/>
    <lineage>
        <taxon>Eukaryota</taxon>
        <taxon>Fungi</taxon>
        <taxon>Dikarya</taxon>
        <taxon>Ascomycota</taxon>
        <taxon>Pezizomycotina</taxon>
        <taxon>Sordariomycetes</taxon>
        <taxon>Xylariomycetidae</taxon>
        <taxon>Xylariales</taxon>
        <taxon>Hypoxylaceae</taxon>
        <taxon>Hypoxylon</taxon>
    </lineage>
</organism>
<name>A0ACC0CZA2_9PEZI</name>
<comment type="caution">
    <text evidence="1">The sequence shown here is derived from an EMBL/GenBank/DDBJ whole genome shotgun (WGS) entry which is preliminary data.</text>
</comment>
<accession>A0ACC0CZA2</accession>
<gene>
    <name evidence="1" type="ORF">F4821DRAFT_142947</name>
</gene>
<reference evidence="1 2" key="1">
    <citation type="journal article" date="2022" name="New Phytol.">
        <title>Ecological generalism drives hyperdiversity of secondary metabolite gene clusters in xylarialean endophytes.</title>
        <authorList>
            <person name="Franco M.E.E."/>
            <person name="Wisecaver J.H."/>
            <person name="Arnold A.E."/>
            <person name="Ju Y.M."/>
            <person name="Slot J.C."/>
            <person name="Ahrendt S."/>
            <person name="Moore L.P."/>
            <person name="Eastman K.E."/>
            <person name="Scott K."/>
            <person name="Konkel Z."/>
            <person name="Mondo S.J."/>
            <person name="Kuo A."/>
            <person name="Hayes R.D."/>
            <person name="Haridas S."/>
            <person name="Andreopoulos B."/>
            <person name="Riley R."/>
            <person name="LaButti K."/>
            <person name="Pangilinan J."/>
            <person name="Lipzen A."/>
            <person name="Amirebrahimi M."/>
            <person name="Yan J."/>
            <person name="Adam C."/>
            <person name="Keymanesh K."/>
            <person name="Ng V."/>
            <person name="Louie K."/>
            <person name="Northen T."/>
            <person name="Drula E."/>
            <person name="Henrissat B."/>
            <person name="Hsieh H.M."/>
            <person name="Youens-Clark K."/>
            <person name="Lutzoni F."/>
            <person name="Miadlikowska J."/>
            <person name="Eastwood D.C."/>
            <person name="Hamelin R.C."/>
            <person name="Grigoriev I.V."/>
            <person name="U'Ren J.M."/>
        </authorList>
    </citation>
    <scope>NUCLEOTIDE SEQUENCE [LARGE SCALE GENOMIC DNA]</scope>
    <source>
        <strain evidence="1 2">ER1909</strain>
    </source>
</reference>
<dbReference type="EMBL" id="MU394321">
    <property type="protein sequence ID" value="KAI6085817.1"/>
    <property type="molecule type" value="Genomic_DNA"/>
</dbReference>
<dbReference type="Proteomes" id="UP001497680">
    <property type="component" value="Unassembled WGS sequence"/>
</dbReference>
<evidence type="ECO:0000313" key="1">
    <source>
        <dbReference type="EMBL" id="KAI6085817.1"/>
    </source>
</evidence>
<keyword evidence="2" id="KW-1185">Reference proteome</keyword>
<evidence type="ECO:0000313" key="2">
    <source>
        <dbReference type="Proteomes" id="UP001497680"/>
    </source>
</evidence>
<protein>
    <submittedName>
        <fullName evidence="1">Uncharacterized protein</fullName>
    </submittedName>
</protein>
<sequence length="96" mass="10576">MLLPSPELEGVLTVLLLFFLFPCSHEGVGKRHVSCWAAGQPKPPRTLHHRAGGVGECAACVQGGMRHYYIILYSLTRARVDRSARSIVAKYKACPQ</sequence>
<proteinExistence type="predicted"/>